<evidence type="ECO:0000313" key="4">
    <source>
        <dbReference type="EMBL" id="PWK47894.1"/>
    </source>
</evidence>
<evidence type="ECO:0000256" key="1">
    <source>
        <dbReference type="ARBA" id="ARBA00022801"/>
    </source>
</evidence>
<dbReference type="InterPro" id="IPR001375">
    <property type="entry name" value="Peptidase_S9_cat"/>
</dbReference>
<accession>A0A316FGF4</accession>
<proteinExistence type="predicted"/>
<dbReference type="Gene3D" id="3.40.50.1820">
    <property type="entry name" value="alpha/beta hydrolase"/>
    <property type="match status" value="1"/>
</dbReference>
<dbReference type="PANTHER" id="PTHR42776">
    <property type="entry name" value="SERINE PEPTIDASE S9 FAMILY MEMBER"/>
    <property type="match status" value="1"/>
</dbReference>
<feature type="chain" id="PRO_5016299419" evidence="2">
    <location>
        <begin position="22"/>
        <end position="330"/>
    </location>
</feature>
<dbReference type="InterPro" id="IPR029058">
    <property type="entry name" value="AB_hydrolase_fold"/>
</dbReference>
<comment type="caution">
    <text evidence="4">The sequence shown here is derived from an EMBL/GenBank/DDBJ whole genome shotgun (WGS) entry which is preliminary data.</text>
</comment>
<dbReference type="EMBL" id="QGGU01000010">
    <property type="protein sequence ID" value="PWK47894.1"/>
    <property type="molecule type" value="Genomic_DNA"/>
</dbReference>
<dbReference type="OrthoDB" id="9805123at2"/>
<sequence>MTTLAKVILALSVTLTLPLNADIYKSANCFRADLPDYQAFLGFLTQKNPGKAEMVAKRTNKLIGQENYDKAKSNLNCYFMSYENDGLTIPGYLVEPKNMKDKKFPVVVYNRGGNANYGAIIFYRLFNMIFPLAQGDYIVVASQYRGMNPNKPEDYGNDEFGGRDVSDVHKLIDLVKQHPNADPENIFLVGASRGAIMNYLVAKQRNDIRAMVSLAGPTDLLKGLEWRPEMEKVFQERIPNYEENKESELKKRSVIYWPEQLPEETPILLLHGEQDKRVNVKDSIKFSKKLDELERANKLVVYEDENHFFSKNKDNLMKEIFSWLKTNLKR</sequence>
<evidence type="ECO:0000256" key="2">
    <source>
        <dbReference type="SAM" id="SignalP"/>
    </source>
</evidence>
<gene>
    <name evidence="4" type="ORF">C8D97_110109</name>
</gene>
<evidence type="ECO:0000313" key="5">
    <source>
        <dbReference type="Proteomes" id="UP000245790"/>
    </source>
</evidence>
<dbReference type="Proteomes" id="UP000245790">
    <property type="component" value="Unassembled WGS sequence"/>
</dbReference>
<reference evidence="4 5" key="1">
    <citation type="submission" date="2018-05" db="EMBL/GenBank/DDBJ databases">
        <title>Genomic Encyclopedia of Type Strains, Phase IV (KMG-IV): sequencing the most valuable type-strain genomes for metagenomic binning, comparative biology and taxonomic classification.</title>
        <authorList>
            <person name="Goeker M."/>
        </authorList>
    </citation>
    <scope>NUCLEOTIDE SEQUENCE [LARGE SCALE GENOMIC DNA]</scope>
    <source>
        <strain evidence="4 5">DSM 25350</strain>
    </source>
</reference>
<feature type="signal peptide" evidence="2">
    <location>
        <begin position="1"/>
        <end position="21"/>
    </location>
</feature>
<name>A0A316FGF4_9GAMM</name>
<keyword evidence="5" id="KW-1185">Reference proteome</keyword>
<dbReference type="GO" id="GO:0006508">
    <property type="term" value="P:proteolysis"/>
    <property type="evidence" value="ECO:0007669"/>
    <property type="project" value="InterPro"/>
</dbReference>
<dbReference type="SUPFAM" id="SSF53474">
    <property type="entry name" value="alpha/beta-Hydrolases"/>
    <property type="match status" value="1"/>
</dbReference>
<dbReference type="AlphaFoldDB" id="A0A316FGF4"/>
<dbReference type="RefSeq" id="WP_109764429.1">
    <property type="nucleotide sequence ID" value="NZ_QGGU01000010.1"/>
</dbReference>
<keyword evidence="2" id="KW-0732">Signal</keyword>
<organism evidence="4 5">
    <name type="scientific">Pleionea mediterranea</name>
    <dbReference type="NCBI Taxonomy" id="523701"/>
    <lineage>
        <taxon>Bacteria</taxon>
        <taxon>Pseudomonadati</taxon>
        <taxon>Pseudomonadota</taxon>
        <taxon>Gammaproteobacteria</taxon>
        <taxon>Oceanospirillales</taxon>
        <taxon>Pleioneaceae</taxon>
        <taxon>Pleionea</taxon>
    </lineage>
</organism>
<dbReference type="GO" id="GO:0004252">
    <property type="term" value="F:serine-type endopeptidase activity"/>
    <property type="evidence" value="ECO:0007669"/>
    <property type="project" value="TreeGrafter"/>
</dbReference>
<protein>
    <submittedName>
        <fullName evidence="4">Prolyl oligopeptidase family protein</fullName>
    </submittedName>
</protein>
<keyword evidence="1" id="KW-0378">Hydrolase</keyword>
<evidence type="ECO:0000259" key="3">
    <source>
        <dbReference type="Pfam" id="PF00326"/>
    </source>
</evidence>
<dbReference type="Pfam" id="PF00326">
    <property type="entry name" value="Peptidase_S9"/>
    <property type="match status" value="1"/>
</dbReference>
<dbReference type="PANTHER" id="PTHR42776:SF27">
    <property type="entry name" value="DIPEPTIDYL PEPTIDASE FAMILY MEMBER 6"/>
    <property type="match status" value="1"/>
</dbReference>
<feature type="domain" description="Peptidase S9 prolyl oligopeptidase catalytic" evidence="3">
    <location>
        <begin position="129"/>
        <end position="329"/>
    </location>
</feature>